<keyword evidence="1" id="KW-1185">Reference proteome</keyword>
<sequence length="87" mass="9857">MKFTGNNIYLLLLSIILLGRAAVDGSDTTTQNVTASLTNIVFKCQNKGHYCKTITNNQLDKTELTTLWRVLYEIQQILTDFHCYQAA</sequence>
<dbReference type="AlphaFoldDB" id="A0A183RQ55"/>
<name>A0A183RQ55_9TREM</name>
<proteinExistence type="predicted"/>
<evidence type="ECO:0000313" key="2">
    <source>
        <dbReference type="WBParaSite" id="SRDH1_4310.1"/>
    </source>
</evidence>
<organism evidence="1 2">
    <name type="scientific">Schistosoma rodhaini</name>
    <dbReference type="NCBI Taxonomy" id="6188"/>
    <lineage>
        <taxon>Eukaryota</taxon>
        <taxon>Metazoa</taxon>
        <taxon>Spiralia</taxon>
        <taxon>Lophotrochozoa</taxon>
        <taxon>Platyhelminthes</taxon>
        <taxon>Trematoda</taxon>
        <taxon>Digenea</taxon>
        <taxon>Strigeidida</taxon>
        <taxon>Schistosomatoidea</taxon>
        <taxon>Schistosomatidae</taxon>
        <taxon>Schistosoma</taxon>
    </lineage>
</organism>
<dbReference type="Proteomes" id="UP000050792">
    <property type="component" value="Unassembled WGS sequence"/>
</dbReference>
<reference evidence="1" key="1">
    <citation type="submission" date="2022-06" db="EMBL/GenBank/DDBJ databases">
        <authorList>
            <person name="Berger JAMES D."/>
            <person name="Berger JAMES D."/>
        </authorList>
    </citation>
    <scope>NUCLEOTIDE SEQUENCE [LARGE SCALE GENOMIC DNA]</scope>
</reference>
<protein>
    <submittedName>
        <fullName evidence="2">MEG-7</fullName>
    </submittedName>
</protein>
<accession>A0A183RQ55</accession>
<reference evidence="2" key="2">
    <citation type="submission" date="2023-11" db="UniProtKB">
        <authorList>
            <consortium name="WormBaseParasite"/>
        </authorList>
    </citation>
    <scope>IDENTIFICATION</scope>
</reference>
<dbReference type="WBParaSite" id="SRDH1_4310.1">
    <property type="protein sequence ID" value="SRDH1_4310.1"/>
    <property type="gene ID" value="SRDH1_4310"/>
</dbReference>
<evidence type="ECO:0000313" key="1">
    <source>
        <dbReference type="Proteomes" id="UP000050792"/>
    </source>
</evidence>